<protein>
    <recommendedName>
        <fullName evidence="3">GNAT family N-acetyltransferase</fullName>
    </recommendedName>
</protein>
<keyword evidence="2" id="KW-1185">Reference proteome</keyword>
<evidence type="ECO:0000313" key="1">
    <source>
        <dbReference type="EMBL" id="MEJ8852885.1"/>
    </source>
</evidence>
<accession>A0ABU8WZ97</accession>
<proteinExistence type="predicted"/>
<comment type="caution">
    <text evidence="1">The sequence shown here is derived from an EMBL/GenBank/DDBJ whole genome shotgun (WGS) entry which is preliminary data.</text>
</comment>
<dbReference type="SUPFAM" id="SSF55729">
    <property type="entry name" value="Acyl-CoA N-acyltransferases (Nat)"/>
    <property type="match status" value="1"/>
</dbReference>
<evidence type="ECO:0008006" key="3">
    <source>
        <dbReference type="Google" id="ProtNLM"/>
    </source>
</evidence>
<feature type="non-terminal residue" evidence="1">
    <location>
        <position position="61"/>
    </location>
</feature>
<name>A0ABU8WZ97_9BURK</name>
<dbReference type="EMBL" id="JBBKZT010000091">
    <property type="protein sequence ID" value="MEJ8852885.1"/>
    <property type="molecule type" value="Genomic_DNA"/>
</dbReference>
<dbReference type="InterPro" id="IPR016181">
    <property type="entry name" value="Acyl_CoA_acyltransferase"/>
</dbReference>
<organism evidence="1 2">
    <name type="scientific">Variovorax rhizosphaerae</name>
    <dbReference type="NCBI Taxonomy" id="1836200"/>
    <lineage>
        <taxon>Bacteria</taxon>
        <taxon>Pseudomonadati</taxon>
        <taxon>Pseudomonadota</taxon>
        <taxon>Betaproteobacteria</taxon>
        <taxon>Burkholderiales</taxon>
        <taxon>Comamonadaceae</taxon>
        <taxon>Variovorax</taxon>
    </lineage>
</organism>
<dbReference type="Gene3D" id="3.40.630.30">
    <property type="match status" value="1"/>
</dbReference>
<sequence>MRTRPAVPADLPSFFEIRTSVRENEMSLEELASQGVTLQTLPVLMDENARAWVAEKDGKVV</sequence>
<gene>
    <name evidence="1" type="ORF">WKW82_40355</name>
</gene>
<dbReference type="Proteomes" id="UP001385892">
    <property type="component" value="Unassembled WGS sequence"/>
</dbReference>
<dbReference type="RefSeq" id="WP_422823716.1">
    <property type="nucleotide sequence ID" value="NZ_JBBKZT010000091.1"/>
</dbReference>
<evidence type="ECO:0000313" key="2">
    <source>
        <dbReference type="Proteomes" id="UP001385892"/>
    </source>
</evidence>
<reference evidence="1 2" key="1">
    <citation type="submission" date="2024-03" db="EMBL/GenBank/DDBJ databases">
        <title>Novel species of the genus Variovorax.</title>
        <authorList>
            <person name="Liu Q."/>
            <person name="Xin Y.-H."/>
        </authorList>
    </citation>
    <scope>NUCLEOTIDE SEQUENCE [LARGE SCALE GENOMIC DNA]</scope>
    <source>
        <strain evidence="1 2">KACC 18900</strain>
    </source>
</reference>